<feature type="transmembrane region" description="Helical" evidence="6">
    <location>
        <begin position="34"/>
        <end position="56"/>
    </location>
</feature>
<evidence type="ECO:0000256" key="5">
    <source>
        <dbReference type="ARBA" id="ARBA00023136"/>
    </source>
</evidence>
<keyword evidence="4 6" id="KW-1133">Transmembrane helix</keyword>
<feature type="transmembrane region" description="Helical" evidence="6">
    <location>
        <begin position="121"/>
        <end position="142"/>
    </location>
</feature>
<keyword evidence="2" id="KW-1003">Cell membrane</keyword>
<dbReference type="Gene3D" id="1.20.1250.20">
    <property type="entry name" value="MFS general substrate transporter like domains"/>
    <property type="match status" value="1"/>
</dbReference>
<dbReference type="EMBL" id="JAWDIP010000004">
    <property type="protein sequence ID" value="MDY0396030.1"/>
    <property type="molecule type" value="Genomic_DNA"/>
</dbReference>
<accession>A0ABU5C9W2</accession>
<organism evidence="7 8">
    <name type="scientific">Tigheibacillus halophilus</name>
    <dbReference type="NCBI Taxonomy" id="361280"/>
    <lineage>
        <taxon>Bacteria</taxon>
        <taxon>Bacillati</taxon>
        <taxon>Bacillota</taxon>
        <taxon>Bacilli</taxon>
        <taxon>Bacillales</taxon>
        <taxon>Bacillaceae</taxon>
        <taxon>Tigheibacillus</taxon>
    </lineage>
</organism>
<feature type="transmembrane region" description="Helical" evidence="6">
    <location>
        <begin position="63"/>
        <end position="81"/>
    </location>
</feature>
<sequence length="185" mass="19545">MVMAFFLNFFFSGPLSIGLPVIVKDVFHGTAGSLATVEVSMGIGALIGGAILATVTLKKPGKAMIAGLIALGVFFMVAGFAGNLWHLAALVALMALVTQIVNIPLMTMLQQTTPKKMLGRMMSFLMTVSTGLVPVSYATTAFLLATGISMQTIIIISGVVVTLLAVYQLKNKRLVGFTFEGERRG</sequence>
<dbReference type="InterPro" id="IPR036259">
    <property type="entry name" value="MFS_trans_sf"/>
</dbReference>
<evidence type="ECO:0000256" key="6">
    <source>
        <dbReference type="SAM" id="Phobius"/>
    </source>
</evidence>
<comment type="subcellular location">
    <subcellularLocation>
        <location evidence="1">Cell membrane</location>
        <topology evidence="1">Multi-pass membrane protein</topology>
    </subcellularLocation>
</comment>
<protein>
    <recommendedName>
        <fullName evidence="9">Major Facilitator Superfamily protein</fullName>
    </recommendedName>
</protein>
<dbReference type="InterPro" id="IPR011701">
    <property type="entry name" value="MFS"/>
</dbReference>
<reference evidence="7 8" key="1">
    <citation type="submission" date="2023-10" db="EMBL/GenBank/DDBJ databases">
        <title>Virgibacillus halophilus 5B73C genome.</title>
        <authorList>
            <person name="Miliotis G."/>
            <person name="Sengupta P."/>
            <person name="Hameed A."/>
            <person name="Chuvochina M."/>
            <person name="Mcdonagh F."/>
            <person name="Simpson A.C."/>
            <person name="Singh N.K."/>
            <person name="Rekha P.D."/>
            <person name="Raman K."/>
            <person name="Hugenholtz P."/>
            <person name="Venkateswaran K."/>
        </authorList>
    </citation>
    <scope>NUCLEOTIDE SEQUENCE [LARGE SCALE GENOMIC DNA]</scope>
    <source>
        <strain evidence="7 8">5B73C</strain>
    </source>
</reference>
<evidence type="ECO:0000256" key="4">
    <source>
        <dbReference type="ARBA" id="ARBA00022989"/>
    </source>
</evidence>
<comment type="caution">
    <text evidence="7">The sequence shown here is derived from an EMBL/GenBank/DDBJ whole genome shotgun (WGS) entry which is preliminary data.</text>
</comment>
<gene>
    <name evidence="7" type="ORF">RWE15_18725</name>
</gene>
<evidence type="ECO:0000256" key="3">
    <source>
        <dbReference type="ARBA" id="ARBA00022692"/>
    </source>
</evidence>
<dbReference type="SUPFAM" id="SSF103473">
    <property type="entry name" value="MFS general substrate transporter"/>
    <property type="match status" value="1"/>
</dbReference>
<feature type="transmembrane region" description="Helical" evidence="6">
    <location>
        <begin position="87"/>
        <end position="109"/>
    </location>
</feature>
<dbReference type="PANTHER" id="PTHR23513">
    <property type="entry name" value="INTEGRAL MEMBRANE EFFLUX PROTEIN-RELATED"/>
    <property type="match status" value="1"/>
</dbReference>
<proteinExistence type="predicted"/>
<evidence type="ECO:0000313" key="7">
    <source>
        <dbReference type="EMBL" id="MDY0396030.1"/>
    </source>
</evidence>
<dbReference type="Pfam" id="PF07690">
    <property type="entry name" value="MFS_1"/>
    <property type="match status" value="1"/>
</dbReference>
<dbReference type="Proteomes" id="UP001281447">
    <property type="component" value="Unassembled WGS sequence"/>
</dbReference>
<evidence type="ECO:0000313" key="8">
    <source>
        <dbReference type="Proteomes" id="UP001281447"/>
    </source>
</evidence>
<keyword evidence="3 6" id="KW-0812">Transmembrane</keyword>
<keyword evidence="8" id="KW-1185">Reference proteome</keyword>
<evidence type="ECO:0000256" key="2">
    <source>
        <dbReference type="ARBA" id="ARBA00022475"/>
    </source>
</evidence>
<keyword evidence="5 6" id="KW-0472">Membrane</keyword>
<evidence type="ECO:0008006" key="9">
    <source>
        <dbReference type="Google" id="ProtNLM"/>
    </source>
</evidence>
<name>A0ABU5C9W2_9BACI</name>
<feature type="transmembrane region" description="Helical" evidence="6">
    <location>
        <begin position="148"/>
        <end position="167"/>
    </location>
</feature>
<evidence type="ECO:0000256" key="1">
    <source>
        <dbReference type="ARBA" id="ARBA00004651"/>
    </source>
</evidence>
<dbReference type="PANTHER" id="PTHR23513:SF6">
    <property type="entry name" value="MAJOR FACILITATOR SUPERFAMILY ASSOCIATED DOMAIN-CONTAINING PROTEIN"/>
    <property type="match status" value="1"/>
</dbReference>